<protein>
    <submittedName>
        <fullName evidence="2">Uncharacterized protein</fullName>
    </submittedName>
</protein>
<feature type="region of interest" description="Disordered" evidence="1">
    <location>
        <begin position="207"/>
        <end position="228"/>
    </location>
</feature>
<dbReference type="GeneID" id="94287247"/>
<feature type="region of interest" description="Disordered" evidence="1">
    <location>
        <begin position="112"/>
        <end position="144"/>
    </location>
</feature>
<dbReference type="OrthoDB" id="246298at2759"/>
<dbReference type="RefSeq" id="XP_067753327.1">
    <property type="nucleotide sequence ID" value="XM_067897170.1"/>
</dbReference>
<accession>A0A836I343</accession>
<dbReference type="AlphaFoldDB" id="A0A836I343"/>
<reference evidence="2 3" key="1">
    <citation type="submission" date="2021-02" db="EMBL/GenBank/DDBJ databases">
        <title>Porcisia hertigi Genome sequencing and assembly.</title>
        <authorList>
            <person name="Almutairi H."/>
            <person name="Gatherer D."/>
        </authorList>
    </citation>
    <scope>NUCLEOTIDE SEQUENCE [LARGE SCALE GENOMIC DNA]</scope>
    <source>
        <strain evidence="2 3">C119</strain>
    </source>
</reference>
<keyword evidence="3" id="KW-1185">Reference proteome</keyword>
<evidence type="ECO:0000313" key="3">
    <source>
        <dbReference type="Proteomes" id="UP000674318"/>
    </source>
</evidence>
<proteinExistence type="predicted"/>
<dbReference type="EMBL" id="JAFJZO010000035">
    <property type="protein sequence ID" value="KAG5492543.1"/>
    <property type="molecule type" value="Genomic_DNA"/>
</dbReference>
<dbReference type="KEGG" id="phet:94287247"/>
<evidence type="ECO:0000256" key="1">
    <source>
        <dbReference type="SAM" id="MobiDB-lite"/>
    </source>
</evidence>
<comment type="caution">
    <text evidence="2">The sequence shown here is derived from an EMBL/GenBank/DDBJ whole genome shotgun (WGS) entry which is preliminary data.</text>
</comment>
<feature type="compositionally biased region" description="Basic and acidic residues" evidence="1">
    <location>
        <begin position="207"/>
        <end position="218"/>
    </location>
</feature>
<name>A0A836I343_9TRYP</name>
<organism evidence="2 3">
    <name type="scientific">Porcisia hertigi</name>
    <dbReference type="NCBI Taxonomy" id="2761500"/>
    <lineage>
        <taxon>Eukaryota</taxon>
        <taxon>Discoba</taxon>
        <taxon>Euglenozoa</taxon>
        <taxon>Kinetoplastea</taxon>
        <taxon>Metakinetoplastina</taxon>
        <taxon>Trypanosomatida</taxon>
        <taxon>Trypanosomatidae</taxon>
        <taxon>Leishmaniinae</taxon>
        <taxon>Porcisia</taxon>
    </lineage>
</organism>
<sequence length="247" mass="27351">MAESPPFSAAPTIFIRCATLHSRGELLNGFFFAHRDVLGLREWYETAPTPASDDTGNGEVNFTSAEENAAAGATSHTASFPRLPPHFPVEVLYMRNSRKPYFLVEWRYPTPEEEEKRKDTSDGISDGKGEVCEASEAKASSSEGRVAGELLQQLAERTLSLGRKELSGDVPTWKGQPVFVSAALPGMTVVAERRKLELRDAQLKIQRTAEKREREKADSAAPSTGMNQRHSAVMTPTFIPRCVRRRT</sequence>
<evidence type="ECO:0000313" key="2">
    <source>
        <dbReference type="EMBL" id="KAG5492543.1"/>
    </source>
</evidence>
<feature type="compositionally biased region" description="Basic and acidic residues" evidence="1">
    <location>
        <begin position="114"/>
        <end position="131"/>
    </location>
</feature>
<dbReference type="Proteomes" id="UP000674318">
    <property type="component" value="Chromosome 35"/>
</dbReference>
<gene>
    <name evidence="2" type="ORF">JKF63_01121</name>
</gene>